<dbReference type="Gene3D" id="1.10.238.10">
    <property type="entry name" value="EF-hand"/>
    <property type="match status" value="1"/>
</dbReference>
<sequence length="354" mass="39042">MAARDTGTVLQLTKAGEPLMKPANVASALHRLAVLNKRERASRDALLRDPRFERLVVMLAGRAEALSSRSVSDVLWSFATLQHWPPMLLKPLLTSVATHLTKDDIEAPYLSTMVWALAKLECKPVRLLERMEEIALPLLSQMNTQNLANLFWGFAKLNYQPTRILPKIEEALLAPGMLETAKPVEVADLAYALGLVGAPHAHDRLLLALANRAAPDPVFGCLHTFSSRQIVILIWVVARLDAVAQLPEGRMEAWRSEMLNTWTDLADGRSRRRAGRAYSDEELRIVFEAIDSDGSGDIDQAELLDAIRAIRPDATDEDVARMLAVADGDGNDTINLAEFKLMMSTPQPSSEPAA</sequence>
<protein>
    <submittedName>
        <fullName evidence="3">Calmodulin-related protein touch-induced</fullName>
    </submittedName>
</protein>
<feature type="domain" description="EF-hand" evidence="2">
    <location>
        <begin position="278"/>
        <end position="313"/>
    </location>
</feature>
<dbReference type="SMART" id="SM00054">
    <property type="entry name" value="EFh"/>
    <property type="match status" value="2"/>
</dbReference>
<comment type="caution">
    <text evidence="3">The sequence shown here is derived from an EMBL/GenBank/DDBJ whole genome shotgun (WGS) entry which is preliminary data.</text>
</comment>
<dbReference type="PANTHER" id="PTHR21228:SF40">
    <property type="entry name" value="LD45607P"/>
    <property type="match status" value="1"/>
</dbReference>
<dbReference type="CDD" id="cd00051">
    <property type="entry name" value="EFh"/>
    <property type="match status" value="1"/>
</dbReference>
<dbReference type="GO" id="GO:0000963">
    <property type="term" value="P:mitochondrial RNA processing"/>
    <property type="evidence" value="ECO:0007669"/>
    <property type="project" value="TreeGrafter"/>
</dbReference>
<dbReference type="PROSITE" id="PS50222">
    <property type="entry name" value="EF_HAND_2"/>
    <property type="match status" value="2"/>
</dbReference>
<evidence type="ECO:0000256" key="1">
    <source>
        <dbReference type="ARBA" id="ARBA00022837"/>
    </source>
</evidence>
<dbReference type="InterPro" id="IPR050870">
    <property type="entry name" value="FAST_kinase"/>
</dbReference>
<proteinExistence type="predicted"/>
<dbReference type="PROSITE" id="PS00018">
    <property type="entry name" value="EF_HAND_1"/>
    <property type="match status" value="2"/>
</dbReference>
<accession>A0A0M0JVB1</accession>
<dbReference type="InterPro" id="IPR018247">
    <property type="entry name" value="EF_Hand_1_Ca_BS"/>
</dbReference>
<dbReference type="EMBL" id="JWZX01002223">
    <property type="protein sequence ID" value="KOO30454.1"/>
    <property type="molecule type" value="Genomic_DNA"/>
</dbReference>
<dbReference type="InterPro" id="IPR002048">
    <property type="entry name" value="EF_hand_dom"/>
</dbReference>
<dbReference type="GO" id="GO:0044528">
    <property type="term" value="P:regulation of mitochondrial mRNA stability"/>
    <property type="evidence" value="ECO:0007669"/>
    <property type="project" value="TreeGrafter"/>
</dbReference>
<dbReference type="Proteomes" id="UP000037460">
    <property type="component" value="Unassembled WGS sequence"/>
</dbReference>
<dbReference type="SUPFAM" id="SSF47473">
    <property type="entry name" value="EF-hand"/>
    <property type="match status" value="1"/>
</dbReference>
<dbReference type="InterPro" id="IPR011992">
    <property type="entry name" value="EF-hand-dom_pair"/>
</dbReference>
<dbReference type="GO" id="GO:0005759">
    <property type="term" value="C:mitochondrial matrix"/>
    <property type="evidence" value="ECO:0007669"/>
    <property type="project" value="TreeGrafter"/>
</dbReference>
<reference evidence="4" key="1">
    <citation type="journal article" date="2015" name="PLoS Genet.">
        <title>Genome Sequence and Transcriptome Analyses of Chrysochromulina tobin: Metabolic Tools for Enhanced Algal Fitness in the Prominent Order Prymnesiales (Haptophyceae).</title>
        <authorList>
            <person name="Hovde B.T."/>
            <person name="Deodato C.R."/>
            <person name="Hunsperger H.M."/>
            <person name="Ryken S.A."/>
            <person name="Yost W."/>
            <person name="Jha R.K."/>
            <person name="Patterson J."/>
            <person name="Monnat R.J. Jr."/>
            <person name="Barlow S.B."/>
            <person name="Starkenburg S.R."/>
            <person name="Cattolico R.A."/>
        </authorList>
    </citation>
    <scope>NUCLEOTIDE SEQUENCE</scope>
    <source>
        <strain evidence="4">CCMP291</strain>
    </source>
</reference>
<dbReference type="GO" id="GO:0005509">
    <property type="term" value="F:calcium ion binding"/>
    <property type="evidence" value="ECO:0007669"/>
    <property type="project" value="InterPro"/>
</dbReference>
<organism evidence="3 4">
    <name type="scientific">Chrysochromulina tobinii</name>
    <dbReference type="NCBI Taxonomy" id="1460289"/>
    <lineage>
        <taxon>Eukaryota</taxon>
        <taxon>Haptista</taxon>
        <taxon>Haptophyta</taxon>
        <taxon>Prymnesiophyceae</taxon>
        <taxon>Prymnesiales</taxon>
        <taxon>Chrysochromulinaceae</taxon>
        <taxon>Chrysochromulina</taxon>
    </lineage>
</organism>
<dbReference type="PANTHER" id="PTHR21228">
    <property type="entry name" value="FAST LEU-RICH DOMAIN-CONTAINING"/>
    <property type="match status" value="1"/>
</dbReference>
<dbReference type="GO" id="GO:0035770">
    <property type="term" value="C:ribonucleoprotein granule"/>
    <property type="evidence" value="ECO:0007669"/>
    <property type="project" value="TreeGrafter"/>
</dbReference>
<keyword evidence="4" id="KW-1185">Reference proteome</keyword>
<name>A0A0M0JVB1_9EUKA</name>
<evidence type="ECO:0000313" key="4">
    <source>
        <dbReference type="Proteomes" id="UP000037460"/>
    </source>
</evidence>
<dbReference type="AlphaFoldDB" id="A0A0M0JVB1"/>
<gene>
    <name evidence="3" type="ORF">Ctob_008592</name>
</gene>
<feature type="domain" description="EF-hand" evidence="2">
    <location>
        <begin position="314"/>
        <end position="349"/>
    </location>
</feature>
<evidence type="ECO:0000259" key="2">
    <source>
        <dbReference type="PROSITE" id="PS50222"/>
    </source>
</evidence>
<evidence type="ECO:0000313" key="3">
    <source>
        <dbReference type="EMBL" id="KOO30454.1"/>
    </source>
</evidence>
<dbReference type="OrthoDB" id="547987at2759"/>
<dbReference type="GO" id="GO:0003723">
    <property type="term" value="F:RNA binding"/>
    <property type="evidence" value="ECO:0007669"/>
    <property type="project" value="TreeGrafter"/>
</dbReference>
<dbReference type="Pfam" id="PF13499">
    <property type="entry name" value="EF-hand_7"/>
    <property type="match status" value="1"/>
</dbReference>
<keyword evidence="1" id="KW-0106">Calcium</keyword>